<reference evidence="2" key="1">
    <citation type="submission" date="2021-01" db="EMBL/GenBank/DDBJ databases">
        <authorList>
            <consortium name="Genoscope - CEA"/>
            <person name="William W."/>
        </authorList>
    </citation>
    <scope>NUCLEOTIDE SEQUENCE</scope>
</reference>
<feature type="repeat" description="WD" evidence="1">
    <location>
        <begin position="109"/>
        <end position="140"/>
    </location>
</feature>
<proteinExistence type="predicted"/>
<dbReference type="PROSITE" id="PS50294">
    <property type="entry name" value="WD_REPEATS_REGION"/>
    <property type="match status" value="1"/>
</dbReference>
<keyword evidence="1" id="KW-0853">WD repeat</keyword>
<dbReference type="FunFam" id="2.130.10.10:FF:001434">
    <property type="entry name" value="Uncharacterized protein"/>
    <property type="match status" value="1"/>
</dbReference>
<evidence type="ECO:0000313" key="2">
    <source>
        <dbReference type="EMBL" id="CAD8109794.1"/>
    </source>
</evidence>
<accession>A0A8S1Q3R9</accession>
<dbReference type="GO" id="GO:0016226">
    <property type="term" value="P:iron-sulfur cluster assembly"/>
    <property type="evidence" value="ECO:0007669"/>
    <property type="project" value="TreeGrafter"/>
</dbReference>
<dbReference type="InterPro" id="IPR001680">
    <property type="entry name" value="WD40_rpt"/>
</dbReference>
<comment type="caution">
    <text evidence="2">The sequence shown here is derived from an EMBL/GenBank/DDBJ whole genome shotgun (WGS) entry which is preliminary data.</text>
</comment>
<sequence>MITFNPQLQFNTFDYQLLEQNSIKEPEWCFSFAFNKDSTILAVGCQSYIKLFEFTNGRVSLNQILMNTDFVRSIYFMKKSQNFISGGEDSYILVWQQNQDNQWFIQQKLLGHSKPIKHIIMNQNEDLIISCSSDKTIKFWVKYNEWVCSQTITNHTSQVLSLSINESQNKLISCSEDKSILVMELSSITNMWFVKQRIFLQEQGRRLCFIGDNQFTFQPKNKDILYLFQWNSTSQQFYQEMEIPVDSSLDTNYYFPQQFINQKQLLINKNGNYINLLRRKVDGTFIKEKAIKFNTNQIFGTMDVSGDYLVTWDQEQKQLQFRKFSEI</sequence>
<dbReference type="PROSITE" id="PS50082">
    <property type="entry name" value="WD_REPEATS_2"/>
    <property type="match status" value="3"/>
</dbReference>
<dbReference type="PANTHER" id="PTHR19920">
    <property type="entry name" value="WD40 PROTEIN CIAO1"/>
    <property type="match status" value="1"/>
</dbReference>
<dbReference type="Proteomes" id="UP000688137">
    <property type="component" value="Unassembled WGS sequence"/>
</dbReference>
<dbReference type="PANTHER" id="PTHR19920:SF0">
    <property type="entry name" value="CYTOSOLIC IRON-SULFUR PROTEIN ASSEMBLY PROTEIN CIAO1-RELATED"/>
    <property type="match status" value="1"/>
</dbReference>
<keyword evidence="3" id="KW-1185">Reference proteome</keyword>
<organism evidence="2 3">
    <name type="scientific">Paramecium primaurelia</name>
    <dbReference type="NCBI Taxonomy" id="5886"/>
    <lineage>
        <taxon>Eukaryota</taxon>
        <taxon>Sar</taxon>
        <taxon>Alveolata</taxon>
        <taxon>Ciliophora</taxon>
        <taxon>Intramacronucleata</taxon>
        <taxon>Oligohymenophorea</taxon>
        <taxon>Peniculida</taxon>
        <taxon>Parameciidae</taxon>
        <taxon>Paramecium</taxon>
    </lineage>
</organism>
<dbReference type="EMBL" id="CAJJDM010000145">
    <property type="protein sequence ID" value="CAD8109794.1"/>
    <property type="molecule type" value="Genomic_DNA"/>
</dbReference>
<dbReference type="Pfam" id="PF00400">
    <property type="entry name" value="WD40"/>
    <property type="match status" value="3"/>
</dbReference>
<feature type="repeat" description="WD" evidence="1">
    <location>
        <begin position="64"/>
        <end position="96"/>
    </location>
</feature>
<dbReference type="GO" id="GO:0097361">
    <property type="term" value="C:cytosolic [4Fe-4S] assembly targeting complex"/>
    <property type="evidence" value="ECO:0007669"/>
    <property type="project" value="TreeGrafter"/>
</dbReference>
<evidence type="ECO:0008006" key="4">
    <source>
        <dbReference type="Google" id="ProtNLM"/>
    </source>
</evidence>
<feature type="repeat" description="WD" evidence="1">
    <location>
        <begin position="152"/>
        <end position="187"/>
    </location>
</feature>
<evidence type="ECO:0000256" key="1">
    <source>
        <dbReference type="PROSITE-ProRule" id="PRU00221"/>
    </source>
</evidence>
<gene>
    <name evidence="2" type="ORF">PPRIM_AZ9-3.1.T1410166</name>
</gene>
<dbReference type="SMART" id="SM00320">
    <property type="entry name" value="WD40"/>
    <property type="match status" value="4"/>
</dbReference>
<name>A0A8S1Q3R9_PARPR</name>
<protein>
    <recommendedName>
        <fullName evidence="4">WD40-repeat-containing domain</fullName>
    </recommendedName>
</protein>
<evidence type="ECO:0000313" key="3">
    <source>
        <dbReference type="Proteomes" id="UP000688137"/>
    </source>
</evidence>
<dbReference type="OMA" id="IKEPEWC"/>
<dbReference type="AlphaFoldDB" id="A0A8S1Q3R9"/>